<feature type="chain" id="PRO_5002208333" evidence="1">
    <location>
        <begin position="20"/>
        <end position="121"/>
    </location>
</feature>
<evidence type="ECO:0000256" key="1">
    <source>
        <dbReference type="SAM" id="SignalP"/>
    </source>
</evidence>
<organism evidence="2 3">
    <name type="scientific">Collybiopsis luxurians FD-317 M1</name>
    <dbReference type="NCBI Taxonomy" id="944289"/>
    <lineage>
        <taxon>Eukaryota</taxon>
        <taxon>Fungi</taxon>
        <taxon>Dikarya</taxon>
        <taxon>Basidiomycota</taxon>
        <taxon>Agaricomycotina</taxon>
        <taxon>Agaricomycetes</taxon>
        <taxon>Agaricomycetidae</taxon>
        <taxon>Agaricales</taxon>
        <taxon>Marasmiineae</taxon>
        <taxon>Omphalotaceae</taxon>
        <taxon>Collybiopsis</taxon>
        <taxon>Collybiopsis luxurians</taxon>
    </lineage>
</organism>
<reference evidence="2 3" key="1">
    <citation type="submission" date="2014-04" db="EMBL/GenBank/DDBJ databases">
        <title>Evolutionary Origins and Diversification of the Mycorrhizal Mutualists.</title>
        <authorList>
            <consortium name="DOE Joint Genome Institute"/>
            <consortium name="Mycorrhizal Genomics Consortium"/>
            <person name="Kohler A."/>
            <person name="Kuo A."/>
            <person name="Nagy L.G."/>
            <person name="Floudas D."/>
            <person name="Copeland A."/>
            <person name="Barry K.W."/>
            <person name="Cichocki N."/>
            <person name="Veneault-Fourrey C."/>
            <person name="LaButti K."/>
            <person name="Lindquist E.A."/>
            <person name="Lipzen A."/>
            <person name="Lundell T."/>
            <person name="Morin E."/>
            <person name="Murat C."/>
            <person name="Riley R."/>
            <person name="Ohm R."/>
            <person name="Sun H."/>
            <person name="Tunlid A."/>
            <person name="Henrissat B."/>
            <person name="Grigoriev I.V."/>
            <person name="Hibbett D.S."/>
            <person name="Martin F."/>
        </authorList>
    </citation>
    <scope>NUCLEOTIDE SEQUENCE [LARGE SCALE GENOMIC DNA]</scope>
    <source>
        <strain evidence="2 3">FD-317 M1</strain>
    </source>
</reference>
<dbReference type="HOGENOM" id="CLU_083660_1_0_1"/>
<keyword evidence="1" id="KW-0732">Signal</keyword>
<keyword evidence="3" id="KW-1185">Reference proteome</keyword>
<dbReference type="Proteomes" id="UP000053593">
    <property type="component" value="Unassembled WGS sequence"/>
</dbReference>
<dbReference type="EMBL" id="KN834780">
    <property type="protein sequence ID" value="KIK59386.1"/>
    <property type="molecule type" value="Genomic_DNA"/>
</dbReference>
<protein>
    <submittedName>
        <fullName evidence="2">Uncharacterized protein</fullName>
    </submittedName>
</protein>
<evidence type="ECO:0000313" key="2">
    <source>
        <dbReference type="EMBL" id="KIK59386.1"/>
    </source>
</evidence>
<accession>A0A0D0BV38</accession>
<gene>
    <name evidence="2" type="ORF">GYMLUDRAFT_262131</name>
</gene>
<dbReference type="AlphaFoldDB" id="A0A0D0BV38"/>
<feature type="signal peptide" evidence="1">
    <location>
        <begin position="1"/>
        <end position="19"/>
    </location>
</feature>
<dbReference type="OrthoDB" id="2317741at2759"/>
<sequence>MKTALALSILTALFATANASPGVVFTPPVTDPTNTTVWTSGQVETVTWDVSNPPANITNRIGRIQFRFDDITTPLVLADNFDILLGTIQVTAPLVITGSDYSLVLFGDSGNFSPEFTINGL</sequence>
<name>A0A0D0BV38_9AGAR</name>
<proteinExistence type="predicted"/>
<evidence type="ECO:0000313" key="3">
    <source>
        <dbReference type="Proteomes" id="UP000053593"/>
    </source>
</evidence>